<dbReference type="GO" id="GO:0008270">
    <property type="term" value="F:zinc ion binding"/>
    <property type="evidence" value="ECO:0007669"/>
    <property type="project" value="InterPro"/>
</dbReference>
<reference evidence="8 9" key="1">
    <citation type="submission" date="2013-03" db="EMBL/GenBank/DDBJ databases">
        <title>The Genome Sequence of Capronia epimyces CBS 606.96.</title>
        <authorList>
            <consortium name="The Broad Institute Genomics Platform"/>
            <person name="Cuomo C."/>
            <person name="de Hoog S."/>
            <person name="Gorbushina A."/>
            <person name="Walker B."/>
            <person name="Young S.K."/>
            <person name="Zeng Q."/>
            <person name="Gargeya S."/>
            <person name="Fitzgerald M."/>
            <person name="Haas B."/>
            <person name="Abouelleil A."/>
            <person name="Allen A.W."/>
            <person name="Alvarado L."/>
            <person name="Arachchi H.M."/>
            <person name="Berlin A.M."/>
            <person name="Chapman S.B."/>
            <person name="Gainer-Dewar J."/>
            <person name="Goldberg J."/>
            <person name="Griggs A."/>
            <person name="Gujja S."/>
            <person name="Hansen M."/>
            <person name="Howarth C."/>
            <person name="Imamovic A."/>
            <person name="Ireland A."/>
            <person name="Larimer J."/>
            <person name="McCowan C."/>
            <person name="Murphy C."/>
            <person name="Pearson M."/>
            <person name="Poon T.W."/>
            <person name="Priest M."/>
            <person name="Roberts A."/>
            <person name="Saif S."/>
            <person name="Shea T."/>
            <person name="Sisk P."/>
            <person name="Sykes S."/>
            <person name="Wortman J."/>
            <person name="Nusbaum C."/>
            <person name="Birren B."/>
        </authorList>
    </citation>
    <scope>NUCLEOTIDE SEQUENCE [LARGE SCALE GENOMIC DNA]</scope>
    <source>
        <strain evidence="8 9">CBS 606.96</strain>
    </source>
</reference>
<dbReference type="Gene3D" id="3.40.50.720">
    <property type="entry name" value="NAD(P)-binding Rossmann-like Domain"/>
    <property type="match status" value="1"/>
</dbReference>
<dbReference type="STRING" id="1182542.W9Y4Q6"/>
<gene>
    <name evidence="8" type="ORF">A1O3_04443</name>
</gene>
<evidence type="ECO:0000256" key="4">
    <source>
        <dbReference type="ARBA" id="ARBA00022833"/>
    </source>
</evidence>
<dbReference type="RefSeq" id="XP_007732762.1">
    <property type="nucleotide sequence ID" value="XM_007734572.1"/>
</dbReference>
<sequence>MATTSSAFQALVSHPPVDGQINLQLEQVTRRPVGPDELVVRIVATGVCHSDIHYASQSASQGTYPRVLGHEGAGYIVEVGSGVTAFKPDEPVLLSFTGCGTCRRCSEGHPCFCTVRTNKHLGGEAGVFRTAQEGQGVHGLFFGQSSFANYTIVKQGAAVNVSGLVKDEDDLRLFAAIVCGFQTGAGSIINVAHGRKEDSVVVTGTGGVGLGAIVAARVLGSKTIVAVDTHKSRLEAARKLGATHTLLSGANFNLAEEVFKVTAGAGASIVLDTTGSLPLIESGVAATEDGGRFVHVGLPNPIGAELKIPLHQFLAVRKHLPIINCSPHRFVLGIAS</sequence>
<evidence type="ECO:0000256" key="3">
    <source>
        <dbReference type="ARBA" id="ARBA00022723"/>
    </source>
</evidence>
<dbReference type="SMART" id="SM00829">
    <property type="entry name" value="PKS_ER"/>
    <property type="match status" value="1"/>
</dbReference>
<dbReference type="InterPro" id="IPR011032">
    <property type="entry name" value="GroES-like_sf"/>
</dbReference>
<dbReference type="InterPro" id="IPR002328">
    <property type="entry name" value="ADH_Zn_CS"/>
</dbReference>
<dbReference type="EMBL" id="AMGY01000003">
    <property type="protein sequence ID" value="EXJ87483.1"/>
    <property type="molecule type" value="Genomic_DNA"/>
</dbReference>
<comment type="cofactor">
    <cofactor evidence="1 6">
        <name>Zn(2+)</name>
        <dbReference type="ChEBI" id="CHEBI:29105"/>
    </cofactor>
</comment>
<evidence type="ECO:0000313" key="9">
    <source>
        <dbReference type="Proteomes" id="UP000019478"/>
    </source>
</evidence>
<feature type="domain" description="Enoyl reductase (ER)" evidence="7">
    <location>
        <begin position="19"/>
        <end position="332"/>
    </location>
</feature>
<dbReference type="PROSITE" id="PS00059">
    <property type="entry name" value="ADH_ZINC"/>
    <property type="match status" value="1"/>
</dbReference>
<dbReference type="SUPFAM" id="SSF50129">
    <property type="entry name" value="GroES-like"/>
    <property type="match status" value="1"/>
</dbReference>
<dbReference type="Gene3D" id="3.90.180.10">
    <property type="entry name" value="Medium-chain alcohol dehydrogenases, catalytic domain"/>
    <property type="match status" value="1"/>
</dbReference>
<dbReference type="InterPro" id="IPR013154">
    <property type="entry name" value="ADH-like_N"/>
</dbReference>
<dbReference type="SUPFAM" id="SSF51735">
    <property type="entry name" value="NAD(P)-binding Rossmann-fold domains"/>
    <property type="match status" value="1"/>
</dbReference>
<dbReference type="GeneID" id="19168562"/>
<evidence type="ECO:0000256" key="2">
    <source>
        <dbReference type="ARBA" id="ARBA00008072"/>
    </source>
</evidence>
<evidence type="ECO:0000259" key="7">
    <source>
        <dbReference type="SMART" id="SM00829"/>
    </source>
</evidence>
<dbReference type="Pfam" id="PF00107">
    <property type="entry name" value="ADH_zinc_N"/>
    <property type="match status" value="1"/>
</dbReference>
<dbReference type="InterPro" id="IPR036291">
    <property type="entry name" value="NAD(P)-bd_dom_sf"/>
</dbReference>
<keyword evidence="3 6" id="KW-0479">Metal-binding</keyword>
<evidence type="ECO:0000313" key="8">
    <source>
        <dbReference type="EMBL" id="EXJ87483.1"/>
    </source>
</evidence>
<keyword evidence="4 6" id="KW-0862">Zinc</keyword>
<dbReference type="AlphaFoldDB" id="W9Y4Q6"/>
<keyword evidence="5" id="KW-0560">Oxidoreductase</keyword>
<dbReference type="GO" id="GO:0016491">
    <property type="term" value="F:oxidoreductase activity"/>
    <property type="evidence" value="ECO:0007669"/>
    <property type="project" value="UniProtKB-KW"/>
</dbReference>
<comment type="similarity">
    <text evidence="2 6">Belongs to the zinc-containing alcohol dehydrogenase family.</text>
</comment>
<protein>
    <recommendedName>
        <fullName evidence="7">Enoyl reductase (ER) domain-containing protein</fullName>
    </recommendedName>
</protein>
<dbReference type="InterPro" id="IPR020843">
    <property type="entry name" value="ER"/>
</dbReference>
<dbReference type="PANTHER" id="PTHR43350">
    <property type="entry name" value="NAD-DEPENDENT ALCOHOL DEHYDROGENASE"/>
    <property type="match status" value="1"/>
</dbReference>
<evidence type="ECO:0000256" key="5">
    <source>
        <dbReference type="ARBA" id="ARBA00023002"/>
    </source>
</evidence>
<name>W9Y4Q6_9EURO</name>
<dbReference type="eggNOG" id="KOG0022">
    <property type="taxonomic scope" value="Eukaryota"/>
</dbReference>
<dbReference type="Pfam" id="PF08240">
    <property type="entry name" value="ADH_N"/>
    <property type="match status" value="1"/>
</dbReference>
<dbReference type="PANTHER" id="PTHR43350:SF2">
    <property type="entry name" value="GROES-LIKE ZINC-BINDING ALCOHOL DEHYDROGENASE FAMILY PROTEIN"/>
    <property type="match status" value="1"/>
</dbReference>
<evidence type="ECO:0000256" key="6">
    <source>
        <dbReference type="RuleBase" id="RU361277"/>
    </source>
</evidence>
<keyword evidence="9" id="KW-1185">Reference proteome</keyword>
<comment type="caution">
    <text evidence="8">The sequence shown here is derived from an EMBL/GenBank/DDBJ whole genome shotgun (WGS) entry which is preliminary data.</text>
</comment>
<organism evidence="8 9">
    <name type="scientific">Capronia epimyces CBS 606.96</name>
    <dbReference type="NCBI Taxonomy" id="1182542"/>
    <lineage>
        <taxon>Eukaryota</taxon>
        <taxon>Fungi</taxon>
        <taxon>Dikarya</taxon>
        <taxon>Ascomycota</taxon>
        <taxon>Pezizomycotina</taxon>
        <taxon>Eurotiomycetes</taxon>
        <taxon>Chaetothyriomycetidae</taxon>
        <taxon>Chaetothyriales</taxon>
        <taxon>Herpotrichiellaceae</taxon>
        <taxon>Capronia</taxon>
    </lineage>
</organism>
<dbReference type="HOGENOM" id="CLU_026673_14_1_1"/>
<evidence type="ECO:0000256" key="1">
    <source>
        <dbReference type="ARBA" id="ARBA00001947"/>
    </source>
</evidence>
<dbReference type="InterPro" id="IPR013149">
    <property type="entry name" value="ADH-like_C"/>
</dbReference>
<accession>W9Y4Q6</accession>
<dbReference type="Proteomes" id="UP000019478">
    <property type="component" value="Unassembled WGS sequence"/>
</dbReference>
<proteinExistence type="inferred from homology"/>
<dbReference type="OrthoDB" id="1560166at2759"/>